<dbReference type="Proteomes" id="UP001596461">
    <property type="component" value="Unassembled WGS sequence"/>
</dbReference>
<dbReference type="AlphaFoldDB" id="A0ABD5W6Y7"/>
<accession>A0ABD5W6Y7</accession>
<keyword evidence="1" id="KW-0812">Transmembrane</keyword>
<gene>
    <name evidence="2" type="ORF">ACFQL9_05590</name>
</gene>
<evidence type="ECO:0008006" key="4">
    <source>
        <dbReference type="Google" id="ProtNLM"/>
    </source>
</evidence>
<keyword evidence="1" id="KW-1133">Transmembrane helix</keyword>
<sequence length="229" mass="23899">MSTTVSTDSVDRIERLGIRRLVTWAAVRVRENPVLVGLFLLAGLLGFVPFVGGLLAFLATTFVLGMAYVLVADDVRLQARGLNAIAADVRERYVTLLVVSLAYGLAVVVGLIALVVPGLYIAARLAPALPVATLGDRGAADSLREGWAMGRGNVLRLFGVFLVVFVLQAIAAGILALISTDLATTGISAVVLNAISGPILAAAIAHVYFESRDADGDEPVDEMTADAAV</sequence>
<evidence type="ECO:0000313" key="3">
    <source>
        <dbReference type="Proteomes" id="UP001596461"/>
    </source>
</evidence>
<name>A0ABD5W6Y7_9EURY</name>
<reference evidence="2 3" key="1">
    <citation type="journal article" date="2019" name="Int. J. Syst. Evol. Microbiol.">
        <title>The Global Catalogue of Microorganisms (GCM) 10K type strain sequencing project: providing services to taxonomists for standard genome sequencing and annotation.</title>
        <authorList>
            <consortium name="The Broad Institute Genomics Platform"/>
            <consortium name="The Broad Institute Genome Sequencing Center for Infectious Disease"/>
            <person name="Wu L."/>
            <person name="Ma J."/>
        </authorList>
    </citation>
    <scope>NUCLEOTIDE SEQUENCE [LARGE SCALE GENOMIC DNA]</scope>
    <source>
        <strain evidence="2 3">DT31</strain>
    </source>
</reference>
<evidence type="ECO:0000313" key="2">
    <source>
        <dbReference type="EMBL" id="MFC7069111.1"/>
    </source>
</evidence>
<feature type="transmembrane region" description="Helical" evidence="1">
    <location>
        <begin position="93"/>
        <end position="121"/>
    </location>
</feature>
<organism evidence="2 3">
    <name type="scientific">Halobaculum lipolyticum</name>
    <dbReference type="NCBI Taxonomy" id="3032001"/>
    <lineage>
        <taxon>Archaea</taxon>
        <taxon>Methanobacteriati</taxon>
        <taxon>Methanobacteriota</taxon>
        <taxon>Stenosarchaea group</taxon>
        <taxon>Halobacteria</taxon>
        <taxon>Halobacteriales</taxon>
        <taxon>Haloferacaceae</taxon>
        <taxon>Halobaculum</taxon>
    </lineage>
</organism>
<dbReference type="RefSeq" id="WP_284030791.1">
    <property type="nucleotide sequence ID" value="NZ_CP126154.1"/>
</dbReference>
<proteinExistence type="predicted"/>
<protein>
    <recommendedName>
        <fullName evidence="4">Glycerophosphoryl diester phosphodiesterase membrane domain-containing protein</fullName>
    </recommendedName>
</protein>
<feature type="transmembrane region" description="Helical" evidence="1">
    <location>
        <begin position="157"/>
        <end position="178"/>
    </location>
</feature>
<comment type="caution">
    <text evidence="2">The sequence shown here is derived from an EMBL/GenBank/DDBJ whole genome shotgun (WGS) entry which is preliminary data.</text>
</comment>
<keyword evidence="1" id="KW-0472">Membrane</keyword>
<keyword evidence="3" id="KW-1185">Reference proteome</keyword>
<dbReference type="EMBL" id="JBHTAH010000003">
    <property type="protein sequence ID" value="MFC7069111.1"/>
    <property type="molecule type" value="Genomic_DNA"/>
</dbReference>
<feature type="transmembrane region" description="Helical" evidence="1">
    <location>
        <begin position="39"/>
        <end position="72"/>
    </location>
</feature>
<evidence type="ECO:0000256" key="1">
    <source>
        <dbReference type="SAM" id="Phobius"/>
    </source>
</evidence>
<feature type="transmembrane region" description="Helical" evidence="1">
    <location>
        <begin position="190"/>
        <end position="209"/>
    </location>
</feature>
<dbReference type="GeneID" id="81125641"/>